<dbReference type="EMBL" id="JAXCGZ010007576">
    <property type="protein sequence ID" value="KAK7079139.1"/>
    <property type="molecule type" value="Genomic_DNA"/>
</dbReference>
<dbReference type="AlphaFoldDB" id="A0AAN8XH85"/>
<accession>A0AAN8XH85</accession>
<proteinExistence type="predicted"/>
<evidence type="ECO:0000313" key="1">
    <source>
        <dbReference type="EMBL" id="KAK7079139.1"/>
    </source>
</evidence>
<evidence type="ECO:0000313" key="2">
    <source>
        <dbReference type="Proteomes" id="UP001381693"/>
    </source>
</evidence>
<protein>
    <submittedName>
        <fullName evidence="1">Uncharacterized protein</fullName>
    </submittedName>
</protein>
<comment type="caution">
    <text evidence="1">The sequence shown here is derived from an EMBL/GenBank/DDBJ whole genome shotgun (WGS) entry which is preliminary data.</text>
</comment>
<keyword evidence="2" id="KW-1185">Reference proteome</keyword>
<name>A0AAN8XH85_HALRR</name>
<gene>
    <name evidence="1" type="ORF">SK128_012235</name>
</gene>
<dbReference type="Proteomes" id="UP001381693">
    <property type="component" value="Unassembled WGS sequence"/>
</dbReference>
<sequence length="101" mass="10988">MCCYQDQLKKEALLGLDVIVANRSIRPIPHCMEPSDLTASAVTPISSTYTPFSSLTSDFKLHYHMLRSLSKSTADPGFPTELSGSVSCVVDVCGYKQSSLL</sequence>
<organism evidence="1 2">
    <name type="scientific">Halocaridina rubra</name>
    <name type="common">Hawaiian red shrimp</name>
    <dbReference type="NCBI Taxonomy" id="373956"/>
    <lineage>
        <taxon>Eukaryota</taxon>
        <taxon>Metazoa</taxon>
        <taxon>Ecdysozoa</taxon>
        <taxon>Arthropoda</taxon>
        <taxon>Crustacea</taxon>
        <taxon>Multicrustacea</taxon>
        <taxon>Malacostraca</taxon>
        <taxon>Eumalacostraca</taxon>
        <taxon>Eucarida</taxon>
        <taxon>Decapoda</taxon>
        <taxon>Pleocyemata</taxon>
        <taxon>Caridea</taxon>
        <taxon>Atyoidea</taxon>
        <taxon>Atyidae</taxon>
        <taxon>Halocaridina</taxon>
    </lineage>
</organism>
<reference evidence="1 2" key="1">
    <citation type="submission" date="2023-11" db="EMBL/GenBank/DDBJ databases">
        <title>Halocaridina rubra genome assembly.</title>
        <authorList>
            <person name="Smith C."/>
        </authorList>
    </citation>
    <scope>NUCLEOTIDE SEQUENCE [LARGE SCALE GENOMIC DNA]</scope>
    <source>
        <strain evidence="1">EP-1</strain>
        <tissue evidence="1">Whole</tissue>
    </source>
</reference>